<dbReference type="EMBL" id="CP019454">
    <property type="protein sequence ID" value="AUW93747.1"/>
    <property type="molecule type" value="Genomic_DNA"/>
</dbReference>
<evidence type="ECO:0000259" key="3">
    <source>
        <dbReference type="Pfam" id="PF09335"/>
    </source>
</evidence>
<dbReference type="PANTHER" id="PTHR42709:SF2">
    <property type="entry name" value="INNER MEMBRANE PROTEIN YOHD"/>
    <property type="match status" value="1"/>
</dbReference>
<feature type="transmembrane region" description="Helical" evidence="2">
    <location>
        <begin position="144"/>
        <end position="168"/>
    </location>
</feature>
<feature type="transmembrane region" description="Helical" evidence="2">
    <location>
        <begin position="180"/>
        <end position="199"/>
    </location>
</feature>
<accession>A0ABN5GYY1</accession>
<dbReference type="Pfam" id="PF09335">
    <property type="entry name" value="VTT_dom"/>
    <property type="match status" value="1"/>
</dbReference>
<feature type="transmembrane region" description="Helical" evidence="2">
    <location>
        <begin position="44"/>
        <end position="71"/>
    </location>
</feature>
<keyword evidence="2" id="KW-0812">Transmembrane</keyword>
<feature type="transmembrane region" description="Helical" evidence="2">
    <location>
        <begin position="20"/>
        <end position="37"/>
    </location>
</feature>
<sequence length="214" mass="23777">MHHVPTLPAVIQYVVPFLDHYGYVAIFLGVFLEDFGLPLPGETILVAASILAGQHVFHITDVIVVALLGGITGDTVGFMLGRRFGHHLLWRFGHFVGLKPNVLERFNGWVVHRGVWLIAGARFVDGFRQLNGWIAGANRVPWKFFVPLNTLGAGAWVSAWALSGYFFSHRILAIMAQFKMIDIAMVGFVVVGVGLPLILHYAHKLRRKRADVDS</sequence>
<gene>
    <name evidence="4" type="ORF">BXT84_07145</name>
</gene>
<dbReference type="Proteomes" id="UP000325292">
    <property type="component" value="Chromosome"/>
</dbReference>
<proteinExistence type="inferred from homology"/>
<dbReference type="PANTHER" id="PTHR42709">
    <property type="entry name" value="ALKALINE PHOSPHATASE LIKE PROTEIN"/>
    <property type="match status" value="1"/>
</dbReference>
<evidence type="ECO:0000256" key="2">
    <source>
        <dbReference type="SAM" id="Phobius"/>
    </source>
</evidence>
<keyword evidence="2" id="KW-1133">Transmembrane helix</keyword>
<evidence type="ECO:0000256" key="1">
    <source>
        <dbReference type="ARBA" id="ARBA00010792"/>
    </source>
</evidence>
<organism evidence="4 5">
    <name type="scientific">Sulfobacillus thermotolerans</name>
    <dbReference type="NCBI Taxonomy" id="338644"/>
    <lineage>
        <taxon>Bacteria</taxon>
        <taxon>Bacillati</taxon>
        <taxon>Bacillota</taxon>
        <taxon>Clostridia</taxon>
        <taxon>Eubacteriales</taxon>
        <taxon>Clostridiales Family XVII. Incertae Sedis</taxon>
        <taxon>Sulfobacillus</taxon>
    </lineage>
</organism>
<keyword evidence="5" id="KW-1185">Reference proteome</keyword>
<dbReference type="InterPro" id="IPR051311">
    <property type="entry name" value="DedA_domain"/>
</dbReference>
<feature type="domain" description="VTT" evidence="3">
    <location>
        <begin position="39"/>
        <end position="165"/>
    </location>
</feature>
<evidence type="ECO:0000313" key="5">
    <source>
        <dbReference type="Proteomes" id="UP000325292"/>
    </source>
</evidence>
<dbReference type="InterPro" id="IPR032816">
    <property type="entry name" value="VTT_dom"/>
</dbReference>
<evidence type="ECO:0000313" key="4">
    <source>
        <dbReference type="EMBL" id="AUW93747.1"/>
    </source>
</evidence>
<reference evidence="4 5" key="1">
    <citation type="journal article" date="2019" name="Sci. Rep.">
        <title>Sulfobacillus thermotolerans: new insights into resistance and metabolic capacities of acidophilic chemolithotrophs.</title>
        <authorList>
            <person name="Panyushkina A.E."/>
            <person name="Babenko V.V."/>
            <person name="Nikitina A.S."/>
            <person name="Selezneva O.V."/>
            <person name="Tsaplina I.A."/>
            <person name="Letarova M.A."/>
            <person name="Kostryukova E.S."/>
            <person name="Letarov A.V."/>
        </authorList>
    </citation>
    <scope>NUCLEOTIDE SEQUENCE [LARGE SCALE GENOMIC DNA]</scope>
    <source>
        <strain evidence="4 5">Kr1</strain>
    </source>
</reference>
<protein>
    <recommendedName>
        <fullName evidence="3">VTT domain-containing protein</fullName>
    </recommendedName>
</protein>
<name>A0ABN5GYY1_9FIRM</name>
<comment type="similarity">
    <text evidence="1">Belongs to the DedA family.</text>
</comment>
<keyword evidence="2" id="KW-0472">Membrane</keyword>